<dbReference type="SUPFAM" id="SSF56935">
    <property type="entry name" value="Porins"/>
    <property type="match status" value="1"/>
</dbReference>
<proteinExistence type="inferred from homology"/>
<comment type="similarity">
    <text evidence="10 11">Belongs to the TonB-dependent receptor family.</text>
</comment>
<evidence type="ECO:0000256" key="2">
    <source>
        <dbReference type="ARBA" id="ARBA00022448"/>
    </source>
</evidence>
<evidence type="ECO:0000256" key="11">
    <source>
        <dbReference type="RuleBase" id="RU003357"/>
    </source>
</evidence>
<evidence type="ECO:0000256" key="7">
    <source>
        <dbReference type="ARBA" id="ARBA00023077"/>
    </source>
</evidence>
<keyword evidence="13" id="KW-0732">Signal</keyword>
<dbReference type="eggNOG" id="COG4771">
    <property type="taxonomic scope" value="Bacteria"/>
</dbReference>
<reference evidence="15 16" key="1">
    <citation type="journal article" date="2014" name="Antonie Van Leeuwenhoek">
        <title>Hyphomonas beringensis sp. nov. and Hyphomonas chukchiensis sp. nov., isolated from surface seawater of the Bering Sea and Chukchi Sea.</title>
        <authorList>
            <person name="Li C."/>
            <person name="Lai Q."/>
            <person name="Li G."/>
            <person name="Dong C."/>
            <person name="Wang J."/>
            <person name="Liao Y."/>
            <person name="Shao Z."/>
        </authorList>
    </citation>
    <scope>NUCLEOTIDE SEQUENCE [LARGE SCALE GENOMIC DNA]</scope>
    <source>
        <strain evidence="15 16">VP2</strain>
    </source>
</reference>
<dbReference type="Pfam" id="PF07715">
    <property type="entry name" value="Plug"/>
    <property type="match status" value="1"/>
</dbReference>
<dbReference type="Pfam" id="PF07660">
    <property type="entry name" value="STN"/>
    <property type="match status" value="1"/>
</dbReference>
<evidence type="ECO:0000256" key="3">
    <source>
        <dbReference type="ARBA" id="ARBA00022452"/>
    </source>
</evidence>
<organism evidence="15 16">
    <name type="scientific">Hyphomonas jannaschiana VP2</name>
    <dbReference type="NCBI Taxonomy" id="1280952"/>
    <lineage>
        <taxon>Bacteria</taxon>
        <taxon>Pseudomonadati</taxon>
        <taxon>Pseudomonadota</taxon>
        <taxon>Alphaproteobacteria</taxon>
        <taxon>Hyphomonadales</taxon>
        <taxon>Hyphomonadaceae</taxon>
        <taxon>Hyphomonas</taxon>
    </lineage>
</organism>
<dbReference type="InterPro" id="IPR012910">
    <property type="entry name" value="Plug_dom"/>
</dbReference>
<dbReference type="InterPro" id="IPR036942">
    <property type="entry name" value="Beta-barrel_TonB_sf"/>
</dbReference>
<keyword evidence="4" id="KW-0406">Ion transport</keyword>
<dbReference type="Gene3D" id="2.40.170.20">
    <property type="entry name" value="TonB-dependent receptor, beta-barrel domain"/>
    <property type="match status" value="1"/>
</dbReference>
<dbReference type="InterPro" id="IPR037066">
    <property type="entry name" value="Plug_dom_sf"/>
</dbReference>
<sequence>MQIKESFKRALLSAAALSFAPVLAPYTAFADPQSEEQVSQFAIPSQGMGDALRLFSRQSGTPILFSEDVVSGKPAPGLEGVFSPDAGLKQLLNGSGLEAVAAPGGARIIREVPASSGSSSRQPPLSKEQSEKAAPSQVKPLKEDSPDSVLRADKVTVTGTSLRGLAPESSPLQVYGRDEVLGSGATSLDQFIRTLPQNFGGGSTEFTTIGLPNDSNSRQNNTSGASANLRGLGSRGTLVLINGNRMAPTSEIGDFVDLSLIPMAAIERVEVLTDGASSIYGGDAVAGVINFILRDDFEGAETTASYGSVTEGGMEEYRFSQTLGSAWESGNLLGTYEYASRDNLTLADRPEIGLFAPRVEGDILPDARFLDLLPAQERHSLLLSGSQQVNPKLSLSASALYSKRDTERTRFNRNTSIDVYETESEGLTLAFGVDYELGASWAASFDASYGQIRNKEGRFRIEDGIRPDDPVDDVRTESDLWSLDLKLDGDLFRLPGGPVKAAIGGHLRKEAFTNDILGQQITADGDRDVSALYAEMQVPLIGEENALPGVRRLELNLSGRVDDYSDFGTSSNPKVGLLWSPADGVNVRGSYSTSFAPPPLGRAFSLGRTGQLLPYDFMLEYIEQEAPDPSLSGTGYIQVFGTAKDLDPETSETFTAGVDATWSRGGHDWTVSATYYDISFEGRLGATPIPQGQLDIAAPGIAWNDPGAFPAGSIVFFPTAQEIDDLLASFDIPIALFFGATLDNVGVINNVNVVRNLARTDTSGLDLQLDYGTDTPLGHFDAGINANHILDFTQQASAGTAAVETLNTYLNPVDLTLRGHASLSRGGLTASTFVNYIDSYQVDRTEGADGISSWTTVDATLSYDFDARGAGWLRGVGLGLSVTNLFDAAPPAAPSNGGYSMTAYDPTNASPLGRFVTFEVRKAF</sequence>
<keyword evidence="16" id="KW-1185">Reference proteome</keyword>
<dbReference type="Gene3D" id="2.170.130.10">
    <property type="entry name" value="TonB-dependent receptor, plug domain"/>
    <property type="match status" value="1"/>
</dbReference>
<feature type="region of interest" description="Disordered" evidence="12">
    <location>
        <begin position="113"/>
        <end position="150"/>
    </location>
</feature>
<evidence type="ECO:0000313" key="15">
    <source>
        <dbReference type="EMBL" id="KCZ90252.1"/>
    </source>
</evidence>
<dbReference type="Gene3D" id="3.55.50.30">
    <property type="match status" value="1"/>
</dbReference>
<evidence type="ECO:0000256" key="6">
    <source>
        <dbReference type="ARBA" id="ARBA00023004"/>
    </source>
</evidence>
<keyword evidence="9 10" id="KW-0998">Cell outer membrane</keyword>
<keyword evidence="5 10" id="KW-0812">Transmembrane</keyword>
<dbReference type="PROSITE" id="PS52016">
    <property type="entry name" value="TONB_DEPENDENT_REC_3"/>
    <property type="match status" value="1"/>
</dbReference>
<evidence type="ECO:0000256" key="13">
    <source>
        <dbReference type="SAM" id="SignalP"/>
    </source>
</evidence>
<dbReference type="STRING" id="1280952.HJA_03456"/>
<dbReference type="InterPro" id="IPR011662">
    <property type="entry name" value="Secretin/TonB_short_N"/>
</dbReference>
<keyword evidence="8 10" id="KW-0472">Membrane</keyword>
<evidence type="ECO:0000256" key="12">
    <source>
        <dbReference type="SAM" id="MobiDB-lite"/>
    </source>
</evidence>
<name>A0A059FI14_9PROT</name>
<dbReference type="PATRIC" id="fig|1280952.3.peg.690"/>
<dbReference type="RefSeq" id="WP_035578286.1">
    <property type="nucleotide sequence ID" value="NZ_ARYJ01000002.1"/>
</dbReference>
<evidence type="ECO:0000256" key="5">
    <source>
        <dbReference type="ARBA" id="ARBA00022692"/>
    </source>
</evidence>
<feature type="chain" id="PRO_5001572952" evidence="13">
    <location>
        <begin position="31"/>
        <end position="924"/>
    </location>
</feature>
<dbReference type="GO" id="GO:0006826">
    <property type="term" value="P:iron ion transport"/>
    <property type="evidence" value="ECO:0007669"/>
    <property type="project" value="UniProtKB-KW"/>
</dbReference>
<feature type="compositionally biased region" description="Basic and acidic residues" evidence="12">
    <location>
        <begin position="140"/>
        <end position="150"/>
    </location>
</feature>
<evidence type="ECO:0000313" key="16">
    <source>
        <dbReference type="Proteomes" id="UP000024816"/>
    </source>
</evidence>
<dbReference type="GO" id="GO:0009279">
    <property type="term" value="C:cell outer membrane"/>
    <property type="evidence" value="ECO:0007669"/>
    <property type="project" value="UniProtKB-SubCell"/>
</dbReference>
<gene>
    <name evidence="15" type="ORF">HJA_03456</name>
</gene>
<dbReference type="EMBL" id="ARYJ01000002">
    <property type="protein sequence ID" value="KCZ90252.1"/>
    <property type="molecule type" value="Genomic_DNA"/>
</dbReference>
<evidence type="ECO:0000256" key="8">
    <source>
        <dbReference type="ARBA" id="ARBA00023136"/>
    </source>
</evidence>
<dbReference type="OrthoDB" id="7614575at2"/>
<dbReference type="InterPro" id="IPR039426">
    <property type="entry name" value="TonB-dep_rcpt-like"/>
</dbReference>
<dbReference type="InterPro" id="IPR000531">
    <property type="entry name" value="Beta-barrel_TonB"/>
</dbReference>
<keyword evidence="2 10" id="KW-0813">Transport</keyword>
<comment type="subcellular location">
    <subcellularLocation>
        <location evidence="1 10">Cell outer membrane</location>
        <topology evidence="1 10">Multi-pass membrane protein</topology>
    </subcellularLocation>
</comment>
<accession>A0A059FI14</accession>
<comment type="caution">
    <text evidence="15">The sequence shown here is derived from an EMBL/GenBank/DDBJ whole genome shotgun (WGS) entry which is preliminary data.</text>
</comment>
<keyword evidence="3 10" id="KW-1134">Transmembrane beta strand</keyword>
<dbReference type="SMART" id="SM00965">
    <property type="entry name" value="STN"/>
    <property type="match status" value="1"/>
</dbReference>
<evidence type="ECO:0000256" key="10">
    <source>
        <dbReference type="PROSITE-ProRule" id="PRU01360"/>
    </source>
</evidence>
<protein>
    <submittedName>
        <fullName evidence="15">TonB-dependent receptor</fullName>
    </submittedName>
</protein>
<evidence type="ECO:0000259" key="14">
    <source>
        <dbReference type="SMART" id="SM00965"/>
    </source>
</evidence>
<evidence type="ECO:0000256" key="4">
    <source>
        <dbReference type="ARBA" id="ARBA00022496"/>
    </source>
</evidence>
<keyword evidence="4" id="KW-0410">Iron transport</keyword>
<keyword evidence="7 11" id="KW-0798">TonB box</keyword>
<dbReference type="Proteomes" id="UP000024816">
    <property type="component" value="Unassembled WGS sequence"/>
</dbReference>
<keyword evidence="6" id="KW-0408">Iron</keyword>
<dbReference type="Pfam" id="PF00593">
    <property type="entry name" value="TonB_dep_Rec_b-barrel"/>
    <property type="match status" value="1"/>
</dbReference>
<evidence type="ECO:0000256" key="9">
    <source>
        <dbReference type="ARBA" id="ARBA00023237"/>
    </source>
</evidence>
<dbReference type="AlphaFoldDB" id="A0A059FI14"/>
<feature type="domain" description="Secretin/TonB short N-terminal" evidence="14">
    <location>
        <begin position="61"/>
        <end position="111"/>
    </location>
</feature>
<dbReference type="PANTHER" id="PTHR47234">
    <property type="match status" value="1"/>
</dbReference>
<evidence type="ECO:0000256" key="1">
    <source>
        <dbReference type="ARBA" id="ARBA00004571"/>
    </source>
</evidence>
<keyword evidence="15" id="KW-0675">Receptor</keyword>
<dbReference type="PANTHER" id="PTHR47234:SF3">
    <property type="entry name" value="SECRETIN_TONB SHORT N-TERMINAL DOMAIN-CONTAINING PROTEIN"/>
    <property type="match status" value="1"/>
</dbReference>
<feature type="signal peptide" evidence="13">
    <location>
        <begin position="1"/>
        <end position="30"/>
    </location>
</feature>